<protein>
    <submittedName>
        <fullName evidence="1">Uncharacterized protein</fullName>
    </submittedName>
</protein>
<dbReference type="EMBL" id="MCRJ01000196">
    <property type="protein sequence ID" value="ODN68365.1"/>
    <property type="molecule type" value="Genomic_DNA"/>
</dbReference>
<sequence>MSLAVTDIETWIRDPYALYARRILRFEPLDPLGRRRIFPRAASPSTMRWPNLPPPGPVLPTPMRWPR</sequence>
<reference evidence="1 2" key="1">
    <citation type="submission" date="2016-07" db="EMBL/GenBank/DDBJ databases">
        <title>Draft Genome Sequence of Methylobrevis pamukkalensis PK2.</title>
        <authorList>
            <person name="Vasilenko O.V."/>
            <person name="Doronina N.V."/>
            <person name="Shmareva M.N."/>
            <person name="Tarlachkov S.V."/>
            <person name="Mustakhimov I."/>
            <person name="Trotsenko Y.A."/>
        </authorList>
    </citation>
    <scope>NUCLEOTIDE SEQUENCE [LARGE SCALE GENOMIC DNA]</scope>
    <source>
        <strain evidence="1 2">PK2</strain>
    </source>
</reference>
<name>A0A1E3GWP0_9HYPH</name>
<dbReference type="AlphaFoldDB" id="A0A1E3GWP0"/>
<proteinExistence type="predicted"/>
<evidence type="ECO:0000313" key="2">
    <source>
        <dbReference type="Proteomes" id="UP000094622"/>
    </source>
</evidence>
<accession>A0A1E3GWP0</accession>
<keyword evidence="2" id="KW-1185">Reference proteome</keyword>
<evidence type="ECO:0000313" key="1">
    <source>
        <dbReference type="EMBL" id="ODN68365.1"/>
    </source>
</evidence>
<dbReference type="Proteomes" id="UP000094622">
    <property type="component" value="Unassembled WGS sequence"/>
</dbReference>
<comment type="caution">
    <text evidence="1">The sequence shown here is derived from an EMBL/GenBank/DDBJ whole genome shotgun (WGS) entry which is preliminary data.</text>
</comment>
<organism evidence="1 2">
    <name type="scientific">Methylobrevis pamukkalensis</name>
    <dbReference type="NCBI Taxonomy" id="1439726"/>
    <lineage>
        <taxon>Bacteria</taxon>
        <taxon>Pseudomonadati</taxon>
        <taxon>Pseudomonadota</taxon>
        <taxon>Alphaproteobacteria</taxon>
        <taxon>Hyphomicrobiales</taxon>
        <taxon>Pleomorphomonadaceae</taxon>
        <taxon>Methylobrevis</taxon>
    </lineage>
</organism>
<gene>
    <name evidence="1" type="ORF">A6302_04340</name>
</gene>